<organism evidence="1 2">
    <name type="scientific">Gordonia jacobaea</name>
    <dbReference type="NCBI Taxonomy" id="122202"/>
    <lineage>
        <taxon>Bacteria</taxon>
        <taxon>Bacillati</taxon>
        <taxon>Actinomycetota</taxon>
        <taxon>Actinomycetes</taxon>
        <taxon>Mycobacteriales</taxon>
        <taxon>Gordoniaceae</taxon>
        <taxon>Gordonia</taxon>
    </lineage>
</organism>
<dbReference type="EMBL" id="LDTZ01000016">
    <property type="protein sequence ID" value="KNA91536.1"/>
    <property type="molecule type" value="Genomic_DNA"/>
</dbReference>
<dbReference type="RefSeq" id="WP_049698853.1">
    <property type="nucleotide sequence ID" value="NZ_LDTZ01000016.1"/>
</dbReference>
<evidence type="ECO:0000313" key="2">
    <source>
        <dbReference type="Proteomes" id="UP000037247"/>
    </source>
</evidence>
<reference evidence="1 2" key="1">
    <citation type="submission" date="2015-05" db="EMBL/GenBank/DDBJ databases">
        <title>Draft genome sequence of the bacterium Gordonia jacobaea a new member of the Gordonia genus.</title>
        <authorList>
            <person name="Jimenez-Galisteo G."/>
            <person name="Dominguez A."/>
            <person name="Munoz E."/>
            <person name="Vinas M."/>
        </authorList>
    </citation>
    <scope>NUCLEOTIDE SEQUENCE [LARGE SCALE GENOMIC DNA]</scope>
    <source>
        <strain evidence="2">mv1</strain>
    </source>
</reference>
<accession>A0ABR5ID46</accession>
<proteinExistence type="predicted"/>
<sequence>MTVAVKRGDRSVVVALCPVDLTVLRATKRRRWVRLGEKSKARAGVEDGEGAVVVMPVGSDLARTCAFAYTCGVACGALSVANRLANPPGGAL</sequence>
<keyword evidence="2" id="KW-1185">Reference proteome</keyword>
<protein>
    <submittedName>
        <fullName evidence="1">Uncharacterized protein</fullName>
    </submittedName>
</protein>
<gene>
    <name evidence="1" type="ORF">ABW18_10145</name>
</gene>
<comment type="caution">
    <text evidence="1">The sequence shown here is derived from an EMBL/GenBank/DDBJ whole genome shotgun (WGS) entry which is preliminary data.</text>
</comment>
<evidence type="ECO:0000313" key="1">
    <source>
        <dbReference type="EMBL" id="KNA91536.1"/>
    </source>
</evidence>
<name>A0ABR5ID46_9ACTN</name>
<dbReference type="Proteomes" id="UP000037247">
    <property type="component" value="Unassembled WGS sequence"/>
</dbReference>